<dbReference type="SUPFAM" id="SSF51905">
    <property type="entry name" value="FAD/NAD(P)-binding domain"/>
    <property type="match status" value="1"/>
</dbReference>
<dbReference type="KEGG" id="lmoi:VV02_18590"/>
<dbReference type="Pfam" id="PF01593">
    <property type="entry name" value="Amino_oxidase"/>
    <property type="match status" value="1"/>
</dbReference>
<feature type="domain" description="Amine oxidase" evidence="5">
    <location>
        <begin position="14"/>
        <end position="449"/>
    </location>
</feature>
<evidence type="ECO:0000256" key="2">
    <source>
        <dbReference type="ARBA" id="ARBA00005995"/>
    </source>
</evidence>
<feature type="binding site" evidence="4">
    <location>
        <begin position="34"/>
        <end position="35"/>
    </location>
    <ligand>
        <name>FAD</name>
        <dbReference type="ChEBI" id="CHEBI:57692"/>
    </ligand>
</feature>
<comment type="cofactor">
    <cofactor evidence="1">
        <name>FAD</name>
        <dbReference type="ChEBI" id="CHEBI:57692"/>
    </cofactor>
</comment>
<evidence type="ECO:0000256" key="4">
    <source>
        <dbReference type="PIRSR" id="PIRSR601613-1"/>
    </source>
</evidence>
<evidence type="ECO:0000259" key="5">
    <source>
        <dbReference type="Pfam" id="PF01593"/>
    </source>
</evidence>
<name>A0A0K1JLD8_9MICO</name>
<dbReference type="InterPro" id="IPR001613">
    <property type="entry name" value="Flavin_amine_oxidase"/>
</dbReference>
<dbReference type="Gene3D" id="3.90.660.10">
    <property type="match status" value="1"/>
</dbReference>
<dbReference type="PANTHER" id="PTHR43563:SF1">
    <property type="entry name" value="AMINE OXIDASE [FLAVIN-CONTAINING] B"/>
    <property type="match status" value="1"/>
</dbReference>
<dbReference type="OrthoDB" id="337830at2"/>
<dbReference type="EMBL" id="CP011112">
    <property type="protein sequence ID" value="AKU17388.1"/>
    <property type="molecule type" value="Genomic_DNA"/>
</dbReference>
<dbReference type="AlphaFoldDB" id="A0A0K1JLD8"/>
<feature type="binding site" evidence="4">
    <location>
        <position position="15"/>
    </location>
    <ligand>
        <name>FAD</name>
        <dbReference type="ChEBI" id="CHEBI:57692"/>
    </ligand>
</feature>
<dbReference type="PANTHER" id="PTHR43563">
    <property type="entry name" value="AMINE OXIDASE"/>
    <property type="match status" value="1"/>
</dbReference>
<comment type="similarity">
    <text evidence="2">Belongs to the flavin monoamine oxidase family.</text>
</comment>
<dbReference type="GO" id="GO:0016491">
    <property type="term" value="F:oxidoreductase activity"/>
    <property type="evidence" value="ECO:0007669"/>
    <property type="project" value="UniProtKB-KW"/>
</dbReference>
<dbReference type="Gene3D" id="3.50.50.60">
    <property type="entry name" value="FAD/NAD(P)-binding domain"/>
    <property type="match status" value="1"/>
</dbReference>
<evidence type="ECO:0000313" key="7">
    <source>
        <dbReference type="Proteomes" id="UP000066480"/>
    </source>
</evidence>
<feature type="binding site" evidence="4">
    <location>
        <position position="342"/>
    </location>
    <ligand>
        <name>substrate</name>
    </ligand>
</feature>
<organism evidence="6 7">
    <name type="scientific">Luteipulveratus mongoliensis</name>
    <dbReference type="NCBI Taxonomy" id="571913"/>
    <lineage>
        <taxon>Bacteria</taxon>
        <taxon>Bacillati</taxon>
        <taxon>Actinomycetota</taxon>
        <taxon>Actinomycetes</taxon>
        <taxon>Micrococcales</taxon>
        <taxon>Dermacoccaceae</taxon>
        <taxon>Luteipulveratus</taxon>
    </lineage>
</organism>
<dbReference type="InterPro" id="IPR002937">
    <property type="entry name" value="Amino_oxidase"/>
</dbReference>
<dbReference type="STRING" id="571913.VV02_18590"/>
<sequence length="453" mass="48391">MSREADVIVVGAGLSGLIAAREVLAAGLEPLVLEADERVGGRILTEEALPGVHLELGAQWIGDTHHRMEALAGELGIELYPQFEEGETSYELDGRVLRGEAFHSAYGEDMAGVERVLRTLDRMAAEVSAEQPWAAPHADEWDRITVGQWYDAQGLSPIARSMLEICTVGILAVPTVEVSLLGLLVNVVSCGVSADLLSESEGGAQTRRFIGGTSQIPLRLAAALGERVVLRSPVLQIEHAPDQVTVTCRGGLVARGRRVVVALAPTLAGRIMYDPPLPGQRDQLTQRMPQASALKAFAIYDEPFWRADGLNGQLISAPGPARMSNDSGMPEDSGGPGIILAFLEGESARVAGAWPQAQRQDALRAELGRHFGPRAAQPDLIVEGAWVERQWTRGCYNANPGPCGWIHFGQALTAPIGPISWAATETAAAWSGYMEGAVEAGQRAAREVIEVLT</sequence>
<evidence type="ECO:0000256" key="1">
    <source>
        <dbReference type="ARBA" id="ARBA00001974"/>
    </source>
</evidence>
<dbReference type="InterPro" id="IPR050703">
    <property type="entry name" value="Flavin_MAO"/>
</dbReference>
<protein>
    <submittedName>
        <fullName evidence="6">Monoamine oxidase</fullName>
    </submittedName>
</protein>
<dbReference type="RefSeq" id="WP_052593892.1">
    <property type="nucleotide sequence ID" value="NZ_CP011112.1"/>
</dbReference>
<dbReference type="SUPFAM" id="SSF54373">
    <property type="entry name" value="FAD-linked reductases, C-terminal domain"/>
    <property type="match status" value="1"/>
</dbReference>
<keyword evidence="7" id="KW-1185">Reference proteome</keyword>
<dbReference type="InterPro" id="IPR036188">
    <property type="entry name" value="FAD/NAD-bd_sf"/>
</dbReference>
<evidence type="ECO:0000256" key="3">
    <source>
        <dbReference type="ARBA" id="ARBA00023002"/>
    </source>
</evidence>
<gene>
    <name evidence="6" type="ORF">VV02_18590</name>
</gene>
<accession>A0A0K1JLD8</accession>
<feature type="binding site" evidence="4">
    <location>
        <position position="425"/>
    </location>
    <ligand>
        <name>FAD</name>
        <dbReference type="ChEBI" id="CHEBI:57692"/>
    </ligand>
</feature>
<evidence type="ECO:0000313" key="6">
    <source>
        <dbReference type="EMBL" id="AKU17388.1"/>
    </source>
</evidence>
<keyword evidence="3" id="KW-0560">Oxidoreductase</keyword>
<feature type="binding site" evidence="4">
    <location>
        <position position="234"/>
    </location>
    <ligand>
        <name>FAD</name>
        <dbReference type="ChEBI" id="CHEBI:57692"/>
    </ligand>
</feature>
<reference evidence="6 7" key="1">
    <citation type="submission" date="2015-03" db="EMBL/GenBank/DDBJ databases">
        <title>Luteipulveratus halotolerans sp. nov., a novel actinobacterium (Dermacoccaceae) from Sarawak, Malaysia.</title>
        <authorList>
            <person name="Juboi H."/>
            <person name="Basik A."/>
            <person name="Shamsul S.S."/>
            <person name="Arnold P."/>
            <person name="Schmitt E.K."/>
            <person name="Sanglier J.-J."/>
            <person name="Yeo T."/>
        </authorList>
    </citation>
    <scope>NUCLEOTIDE SEQUENCE [LARGE SCALE GENOMIC DNA]</scope>
    <source>
        <strain evidence="6 7">MN07-A0370</strain>
    </source>
</reference>
<dbReference type="PATRIC" id="fig|571913.6.peg.3767"/>
<dbReference type="Proteomes" id="UP000066480">
    <property type="component" value="Chromosome"/>
</dbReference>
<dbReference type="Gene3D" id="1.10.405.10">
    <property type="entry name" value="Guanine Nucleotide Dissociation Inhibitor, domain 1"/>
    <property type="match status" value="1"/>
</dbReference>
<proteinExistence type="inferred from homology"/>
<dbReference type="PRINTS" id="PR00757">
    <property type="entry name" value="AMINEOXDASEF"/>
</dbReference>